<organism evidence="1 2">
    <name type="scientific">Cyphellophora europaea (strain CBS 101466)</name>
    <name type="common">Phialophora europaea</name>
    <dbReference type="NCBI Taxonomy" id="1220924"/>
    <lineage>
        <taxon>Eukaryota</taxon>
        <taxon>Fungi</taxon>
        <taxon>Dikarya</taxon>
        <taxon>Ascomycota</taxon>
        <taxon>Pezizomycotina</taxon>
        <taxon>Eurotiomycetes</taxon>
        <taxon>Chaetothyriomycetidae</taxon>
        <taxon>Chaetothyriales</taxon>
        <taxon>Cyphellophoraceae</taxon>
        <taxon>Cyphellophora</taxon>
    </lineage>
</organism>
<evidence type="ECO:0000313" key="2">
    <source>
        <dbReference type="Proteomes" id="UP000030752"/>
    </source>
</evidence>
<dbReference type="GeneID" id="19973953"/>
<gene>
    <name evidence="1" type="ORF">HMPREF1541_06614</name>
</gene>
<keyword evidence="2" id="KW-1185">Reference proteome</keyword>
<dbReference type="AlphaFoldDB" id="W2RQ27"/>
<dbReference type="OrthoDB" id="4154892at2759"/>
<evidence type="ECO:0008006" key="3">
    <source>
        <dbReference type="Google" id="ProtNLM"/>
    </source>
</evidence>
<dbReference type="HOGENOM" id="CLU_173507_0_0_1"/>
<dbReference type="InterPro" id="IPR018803">
    <property type="entry name" value="Ish1/Msc1-like"/>
</dbReference>
<dbReference type="VEuPathDB" id="FungiDB:HMPREF1541_06614"/>
<reference evidence="1 2" key="1">
    <citation type="submission" date="2013-03" db="EMBL/GenBank/DDBJ databases">
        <title>The Genome Sequence of Phialophora europaea CBS 101466.</title>
        <authorList>
            <consortium name="The Broad Institute Genomics Platform"/>
            <person name="Cuomo C."/>
            <person name="de Hoog S."/>
            <person name="Gorbushina A."/>
            <person name="Walker B."/>
            <person name="Young S.K."/>
            <person name="Zeng Q."/>
            <person name="Gargeya S."/>
            <person name="Fitzgerald M."/>
            <person name="Haas B."/>
            <person name="Abouelleil A."/>
            <person name="Allen A.W."/>
            <person name="Alvarado L."/>
            <person name="Arachchi H.M."/>
            <person name="Berlin A.M."/>
            <person name="Chapman S.B."/>
            <person name="Gainer-Dewar J."/>
            <person name="Goldberg J."/>
            <person name="Griggs A."/>
            <person name="Gujja S."/>
            <person name="Hansen M."/>
            <person name="Howarth C."/>
            <person name="Imamovic A."/>
            <person name="Ireland A."/>
            <person name="Larimer J."/>
            <person name="McCowan C."/>
            <person name="Murphy C."/>
            <person name="Pearson M."/>
            <person name="Poon T.W."/>
            <person name="Priest M."/>
            <person name="Roberts A."/>
            <person name="Saif S."/>
            <person name="Shea T."/>
            <person name="Sisk P."/>
            <person name="Sykes S."/>
            <person name="Wortman J."/>
            <person name="Nusbaum C."/>
            <person name="Birren B."/>
        </authorList>
    </citation>
    <scope>NUCLEOTIDE SEQUENCE [LARGE SCALE GENOMIC DNA]</scope>
    <source>
        <strain evidence="1 2">CBS 101466</strain>
    </source>
</reference>
<dbReference type="eggNOG" id="ENOG502S3NW">
    <property type="taxonomic scope" value="Eukaryota"/>
</dbReference>
<sequence>MPTAMDKAMQSRNMFLGFAGLVGLAGLWNLWNGDMFPAEGDPKGDPETWTETELRRWLRARKLEPSEKMSRQQLIERVKNNMRPSTAQAAT</sequence>
<dbReference type="RefSeq" id="XP_008719166.1">
    <property type="nucleotide sequence ID" value="XM_008720944.1"/>
</dbReference>
<name>W2RQ27_CYPE1</name>
<dbReference type="InParanoid" id="W2RQ27"/>
<dbReference type="EMBL" id="KB822722">
    <property type="protein sequence ID" value="ETN38577.1"/>
    <property type="molecule type" value="Genomic_DNA"/>
</dbReference>
<accession>W2RQ27</accession>
<evidence type="ECO:0000313" key="1">
    <source>
        <dbReference type="EMBL" id="ETN38577.1"/>
    </source>
</evidence>
<proteinExistence type="predicted"/>
<dbReference type="Proteomes" id="UP000030752">
    <property type="component" value="Unassembled WGS sequence"/>
</dbReference>
<protein>
    <recommendedName>
        <fullName evidence="3">STE24 endopeptidase</fullName>
    </recommendedName>
</protein>
<dbReference type="Pfam" id="PF10281">
    <property type="entry name" value="Ish1"/>
    <property type="match status" value="1"/>
</dbReference>